<reference evidence="1" key="1">
    <citation type="submission" date="2024-05" db="EMBL/GenBank/DDBJ databases">
        <title>Alkalihalobacillus sp. strain MEB203 novel alkaliphilic bacterium from Lonar Lake, India.</title>
        <authorList>
            <person name="Joshi A."/>
            <person name="Thite S."/>
            <person name="Mengade P."/>
        </authorList>
    </citation>
    <scope>NUCLEOTIDE SEQUENCE</scope>
    <source>
        <strain evidence="1">MEB 203</strain>
    </source>
</reference>
<accession>A0ABT5VFJ2</accession>
<evidence type="ECO:0000313" key="2">
    <source>
        <dbReference type="Proteomes" id="UP001148125"/>
    </source>
</evidence>
<gene>
    <name evidence="1" type="ORF">N7Z68_12710</name>
</gene>
<dbReference type="Proteomes" id="UP001148125">
    <property type="component" value="Unassembled WGS sequence"/>
</dbReference>
<evidence type="ECO:0008006" key="3">
    <source>
        <dbReference type="Google" id="ProtNLM"/>
    </source>
</evidence>
<organism evidence="1 2">
    <name type="scientific">Alkalihalobacterium chitinilyticum</name>
    <dbReference type="NCBI Taxonomy" id="2980103"/>
    <lineage>
        <taxon>Bacteria</taxon>
        <taxon>Bacillati</taxon>
        <taxon>Bacillota</taxon>
        <taxon>Bacilli</taxon>
        <taxon>Bacillales</taxon>
        <taxon>Bacillaceae</taxon>
        <taxon>Alkalihalobacterium</taxon>
    </lineage>
</organism>
<evidence type="ECO:0000313" key="1">
    <source>
        <dbReference type="EMBL" id="MDE5414235.1"/>
    </source>
</evidence>
<keyword evidence="2" id="KW-1185">Reference proteome</keyword>
<comment type="caution">
    <text evidence="1">The sequence shown here is derived from an EMBL/GenBank/DDBJ whole genome shotgun (WGS) entry which is preliminary data.</text>
</comment>
<sequence>MGIGPRDGKCFVETHVENAFIFQPCDGSPVTYFWDNTENHNKTMVKLTNFSPACEMELTIVGPNNNVIYKGGPFGATERIFQAEDVRRIRVTCTGENPDVFCQGFLVIQKTFCICCNDF</sequence>
<dbReference type="EMBL" id="JAOTPO010000008">
    <property type="protein sequence ID" value="MDE5414235.1"/>
    <property type="molecule type" value="Genomic_DNA"/>
</dbReference>
<proteinExistence type="predicted"/>
<protein>
    <recommendedName>
        <fullName evidence="3">DUF3992 domain-containing protein</fullName>
    </recommendedName>
</protein>
<dbReference type="RefSeq" id="WP_275118847.1">
    <property type="nucleotide sequence ID" value="NZ_JAOTPO010000008.1"/>
</dbReference>
<name>A0ABT5VFJ2_9BACI</name>